<feature type="compositionally biased region" description="Polar residues" evidence="1">
    <location>
        <begin position="132"/>
        <end position="147"/>
    </location>
</feature>
<reference evidence="2 3" key="1">
    <citation type="submission" date="2019-01" db="EMBL/GenBank/DDBJ databases">
        <title>Genome sequencing of the rare red list fungi Fomitopsis rosea.</title>
        <authorList>
            <person name="Buettner E."/>
            <person name="Kellner H."/>
        </authorList>
    </citation>
    <scope>NUCLEOTIDE SEQUENCE [LARGE SCALE GENOMIC DNA]</scope>
    <source>
        <strain evidence="2 3">DSM 105464</strain>
    </source>
</reference>
<feature type="region of interest" description="Disordered" evidence="1">
    <location>
        <begin position="115"/>
        <end position="147"/>
    </location>
</feature>
<feature type="region of interest" description="Disordered" evidence="1">
    <location>
        <begin position="1"/>
        <end position="92"/>
    </location>
</feature>
<protein>
    <submittedName>
        <fullName evidence="2">Uncharacterized protein</fullName>
    </submittedName>
</protein>
<accession>A0A4Y9YM06</accession>
<dbReference type="AlphaFoldDB" id="A0A4Y9YM06"/>
<proteinExistence type="predicted"/>
<evidence type="ECO:0000256" key="1">
    <source>
        <dbReference type="SAM" id="MobiDB-lite"/>
    </source>
</evidence>
<gene>
    <name evidence="2" type="ORF">EVJ58_g3157</name>
</gene>
<evidence type="ECO:0000313" key="3">
    <source>
        <dbReference type="Proteomes" id="UP000298390"/>
    </source>
</evidence>
<comment type="caution">
    <text evidence="2">The sequence shown here is derived from an EMBL/GenBank/DDBJ whole genome shotgun (WGS) entry which is preliminary data.</text>
</comment>
<organism evidence="2 3">
    <name type="scientific">Rhodofomes roseus</name>
    <dbReference type="NCBI Taxonomy" id="34475"/>
    <lineage>
        <taxon>Eukaryota</taxon>
        <taxon>Fungi</taxon>
        <taxon>Dikarya</taxon>
        <taxon>Basidiomycota</taxon>
        <taxon>Agaricomycotina</taxon>
        <taxon>Agaricomycetes</taxon>
        <taxon>Polyporales</taxon>
        <taxon>Rhodofomes</taxon>
    </lineage>
</organism>
<sequence length="202" mass="21634">MATTKGCDSCGAHQTARVGEAQEAARSGWNRPRTTESTCRRNSAGPVPIGHASALPAPSSDNHHDPHRARRTPSRPRQGPLRVQERHGTPGCRRVARAVTTGGNLLGEQHLEEAASYDEEAELADEGRKVQTETQPRPITGRRTSQLTDDELQQALALRKKAAHSNDIDLGSIARSSAAVSHSPPNRAVPINTDANTIAVTV</sequence>
<feature type="compositionally biased region" description="Acidic residues" evidence="1">
    <location>
        <begin position="115"/>
        <end position="124"/>
    </location>
</feature>
<dbReference type="Proteomes" id="UP000298390">
    <property type="component" value="Unassembled WGS sequence"/>
</dbReference>
<feature type="compositionally biased region" description="Basic residues" evidence="1">
    <location>
        <begin position="65"/>
        <end position="74"/>
    </location>
</feature>
<name>A0A4Y9YM06_9APHY</name>
<evidence type="ECO:0000313" key="2">
    <source>
        <dbReference type="EMBL" id="TFY63596.1"/>
    </source>
</evidence>
<dbReference type="STRING" id="34475.A0A4Y9YM06"/>
<dbReference type="EMBL" id="SEKV01000125">
    <property type="protein sequence ID" value="TFY63596.1"/>
    <property type="molecule type" value="Genomic_DNA"/>
</dbReference>